<dbReference type="InterPro" id="IPR000719">
    <property type="entry name" value="Prot_kinase_dom"/>
</dbReference>
<evidence type="ECO:0000256" key="1">
    <source>
        <dbReference type="ARBA" id="ARBA00022679"/>
    </source>
</evidence>
<protein>
    <submittedName>
        <fullName evidence="7">Cysteine-rich RLK 29 isoform 1</fullName>
    </submittedName>
</protein>
<dbReference type="AlphaFoldDB" id="A0A2Z7D488"/>
<dbReference type="GO" id="GO:0004672">
    <property type="term" value="F:protein kinase activity"/>
    <property type="evidence" value="ECO:0007669"/>
    <property type="project" value="InterPro"/>
</dbReference>
<evidence type="ECO:0000313" key="7">
    <source>
        <dbReference type="EMBL" id="KZV54235.1"/>
    </source>
</evidence>
<evidence type="ECO:0000256" key="5">
    <source>
        <dbReference type="SAM" id="MobiDB-lite"/>
    </source>
</evidence>
<keyword evidence="1" id="KW-0808">Transferase</keyword>
<dbReference type="EMBL" id="KQ989564">
    <property type="protein sequence ID" value="KZV54235.1"/>
    <property type="molecule type" value="Genomic_DNA"/>
</dbReference>
<keyword evidence="2" id="KW-0547">Nucleotide-binding</keyword>
<evidence type="ECO:0000256" key="2">
    <source>
        <dbReference type="ARBA" id="ARBA00022741"/>
    </source>
</evidence>
<keyword evidence="4" id="KW-0067">ATP-binding</keyword>
<dbReference type="Proteomes" id="UP000250235">
    <property type="component" value="Unassembled WGS sequence"/>
</dbReference>
<evidence type="ECO:0000256" key="4">
    <source>
        <dbReference type="ARBA" id="ARBA00022840"/>
    </source>
</evidence>
<dbReference type="PANTHER" id="PTHR47973">
    <property type="entry name" value="CYSTEINE-RICH RECEPTOR-LIKE PROTEIN KINASE 3"/>
    <property type="match status" value="1"/>
</dbReference>
<evidence type="ECO:0000256" key="3">
    <source>
        <dbReference type="ARBA" id="ARBA00022777"/>
    </source>
</evidence>
<evidence type="ECO:0000259" key="6">
    <source>
        <dbReference type="PROSITE" id="PS50011"/>
    </source>
</evidence>
<dbReference type="SMART" id="SM00220">
    <property type="entry name" value="S_TKc"/>
    <property type="match status" value="1"/>
</dbReference>
<accession>A0A2Z7D488</accession>
<evidence type="ECO:0000313" key="8">
    <source>
        <dbReference type="Proteomes" id="UP000250235"/>
    </source>
</evidence>
<feature type="region of interest" description="Disordered" evidence="5">
    <location>
        <begin position="326"/>
        <end position="359"/>
    </location>
</feature>
<dbReference type="FunFam" id="1.10.510.10:FF:001543">
    <property type="entry name" value="Cysteine-rich receptor-like protein kinase 41"/>
    <property type="match status" value="1"/>
</dbReference>
<reference evidence="7 8" key="1">
    <citation type="journal article" date="2015" name="Proc. Natl. Acad. Sci. U.S.A.">
        <title>The resurrection genome of Boea hygrometrica: A blueprint for survival of dehydration.</title>
        <authorList>
            <person name="Xiao L."/>
            <person name="Yang G."/>
            <person name="Zhang L."/>
            <person name="Yang X."/>
            <person name="Zhao S."/>
            <person name="Ji Z."/>
            <person name="Zhou Q."/>
            <person name="Hu M."/>
            <person name="Wang Y."/>
            <person name="Chen M."/>
            <person name="Xu Y."/>
            <person name="Jin H."/>
            <person name="Xiao X."/>
            <person name="Hu G."/>
            <person name="Bao F."/>
            <person name="Hu Y."/>
            <person name="Wan P."/>
            <person name="Li L."/>
            <person name="Deng X."/>
            <person name="Kuang T."/>
            <person name="Xiang C."/>
            <person name="Zhu J.K."/>
            <person name="Oliver M.J."/>
            <person name="He Y."/>
        </authorList>
    </citation>
    <scope>NUCLEOTIDE SEQUENCE [LARGE SCALE GENOMIC DNA]</scope>
    <source>
        <strain evidence="8">cv. XS01</strain>
    </source>
</reference>
<dbReference type="CDD" id="cd14066">
    <property type="entry name" value="STKc_IRAK"/>
    <property type="match status" value="1"/>
</dbReference>
<dbReference type="Gene3D" id="3.30.200.20">
    <property type="entry name" value="Phosphorylase Kinase, domain 1"/>
    <property type="match status" value="1"/>
</dbReference>
<gene>
    <name evidence="7" type="ORF">F511_33167</name>
</gene>
<dbReference type="FunFam" id="3.30.200.20:FF:000177">
    <property type="entry name" value="Cysteine-rich receptor-like protein kinase 2"/>
    <property type="match status" value="1"/>
</dbReference>
<dbReference type="GO" id="GO:0005524">
    <property type="term" value="F:ATP binding"/>
    <property type="evidence" value="ECO:0007669"/>
    <property type="project" value="UniProtKB-KW"/>
</dbReference>
<proteinExistence type="predicted"/>
<feature type="domain" description="Protein kinase" evidence="6">
    <location>
        <begin position="43"/>
        <end position="319"/>
    </location>
</feature>
<dbReference type="PROSITE" id="PS50011">
    <property type="entry name" value="PROTEIN_KINASE_DOM"/>
    <property type="match status" value="1"/>
</dbReference>
<dbReference type="InterPro" id="IPR001245">
    <property type="entry name" value="Ser-Thr/Tyr_kinase_cat_dom"/>
</dbReference>
<dbReference type="Pfam" id="PF07714">
    <property type="entry name" value="PK_Tyr_Ser-Thr"/>
    <property type="match status" value="1"/>
</dbReference>
<keyword evidence="8" id="KW-1185">Reference proteome</keyword>
<keyword evidence="3" id="KW-0418">Kinase</keyword>
<name>A0A2Z7D488_9LAMI</name>
<dbReference type="SUPFAM" id="SSF56112">
    <property type="entry name" value="Protein kinase-like (PK-like)"/>
    <property type="match status" value="1"/>
</dbReference>
<sequence length="385" mass="42807">MGIYSGFCGCLRRPTRAAEEDADGTEDSLFFKLEELQIATNFFSELNLLGHGGFGPVYKGLLKNGQEVAVKKLSLDSRQGVTQFINEVKLLLRVQHRNLVMLLGCCAEGPEKMLVYEFLPNLSLDHFLFDKKKSLLFDWTKRFRIVKGIVSGLLYLHEEAPERIIHRDIKASNILLDEHLNPKIADFGLARLFPGEDTHLETSKISGTRGYMAPEYAMHGYLSVKTDVFSFGILILEIVSGRKSYDEYLGGGKADLLNYAWILFQAGKSLQLVDPSLETYNPEEAAMCIHLGLLCCQVIVADRPEMNSIQLSLLSNSFTLPRPGKPGVHGRAGRWTSTTSTSDAFTTSTDNVRMPTGVTKNSENGGLVCEYSRNSISYSSVDEGR</sequence>
<dbReference type="InterPro" id="IPR052059">
    <property type="entry name" value="CR_Ser/Thr_kinase"/>
</dbReference>
<dbReference type="PROSITE" id="PS00108">
    <property type="entry name" value="PROTEIN_KINASE_ST"/>
    <property type="match status" value="1"/>
</dbReference>
<dbReference type="Gene3D" id="1.10.510.10">
    <property type="entry name" value="Transferase(Phosphotransferase) domain 1"/>
    <property type="match status" value="1"/>
</dbReference>
<organism evidence="7 8">
    <name type="scientific">Dorcoceras hygrometricum</name>
    <dbReference type="NCBI Taxonomy" id="472368"/>
    <lineage>
        <taxon>Eukaryota</taxon>
        <taxon>Viridiplantae</taxon>
        <taxon>Streptophyta</taxon>
        <taxon>Embryophyta</taxon>
        <taxon>Tracheophyta</taxon>
        <taxon>Spermatophyta</taxon>
        <taxon>Magnoliopsida</taxon>
        <taxon>eudicotyledons</taxon>
        <taxon>Gunneridae</taxon>
        <taxon>Pentapetalae</taxon>
        <taxon>asterids</taxon>
        <taxon>lamiids</taxon>
        <taxon>Lamiales</taxon>
        <taxon>Gesneriaceae</taxon>
        <taxon>Didymocarpoideae</taxon>
        <taxon>Trichosporeae</taxon>
        <taxon>Loxocarpinae</taxon>
        <taxon>Dorcoceras</taxon>
    </lineage>
</organism>
<dbReference type="OrthoDB" id="4062651at2759"/>
<feature type="compositionally biased region" description="Low complexity" evidence="5">
    <location>
        <begin position="336"/>
        <end position="349"/>
    </location>
</feature>
<dbReference type="InterPro" id="IPR008271">
    <property type="entry name" value="Ser/Thr_kinase_AS"/>
</dbReference>
<dbReference type="InterPro" id="IPR011009">
    <property type="entry name" value="Kinase-like_dom_sf"/>
</dbReference>